<organism evidence="6 7">
    <name type="scientific">Pseudonocardia eucalypti</name>
    <dbReference type="NCBI Taxonomy" id="648755"/>
    <lineage>
        <taxon>Bacteria</taxon>
        <taxon>Bacillati</taxon>
        <taxon>Actinomycetota</taxon>
        <taxon>Actinomycetes</taxon>
        <taxon>Pseudonocardiales</taxon>
        <taxon>Pseudonocardiaceae</taxon>
        <taxon>Pseudonocardia</taxon>
    </lineage>
</organism>
<evidence type="ECO:0000256" key="3">
    <source>
        <dbReference type="ARBA" id="ARBA00023125"/>
    </source>
</evidence>
<dbReference type="EMBL" id="BAABJP010000037">
    <property type="protein sequence ID" value="GAA5167543.1"/>
    <property type="molecule type" value="Genomic_DNA"/>
</dbReference>
<evidence type="ECO:0000313" key="6">
    <source>
        <dbReference type="EMBL" id="GAA5167543.1"/>
    </source>
</evidence>
<dbReference type="PANTHER" id="PTHR30118">
    <property type="entry name" value="HTH-TYPE TRANSCRIPTIONAL REGULATOR LEUO-RELATED"/>
    <property type="match status" value="1"/>
</dbReference>
<proteinExistence type="inferred from homology"/>
<name>A0ABP9QU05_9PSEU</name>
<dbReference type="InterPro" id="IPR036388">
    <property type="entry name" value="WH-like_DNA-bd_sf"/>
</dbReference>
<dbReference type="Gene3D" id="1.10.10.10">
    <property type="entry name" value="Winged helix-like DNA-binding domain superfamily/Winged helix DNA-binding domain"/>
    <property type="match status" value="1"/>
</dbReference>
<protein>
    <submittedName>
        <fullName evidence="6">LysR family transcriptional regulator</fullName>
    </submittedName>
</protein>
<dbReference type="Proteomes" id="UP001428817">
    <property type="component" value="Unassembled WGS sequence"/>
</dbReference>
<evidence type="ECO:0000256" key="1">
    <source>
        <dbReference type="ARBA" id="ARBA00009437"/>
    </source>
</evidence>
<comment type="similarity">
    <text evidence="1">Belongs to the LysR transcriptional regulatory family.</text>
</comment>
<dbReference type="SUPFAM" id="SSF46785">
    <property type="entry name" value="Winged helix' DNA-binding domain"/>
    <property type="match status" value="1"/>
</dbReference>
<dbReference type="Pfam" id="PF00126">
    <property type="entry name" value="HTH_1"/>
    <property type="match status" value="1"/>
</dbReference>
<evidence type="ECO:0000259" key="5">
    <source>
        <dbReference type="PROSITE" id="PS50931"/>
    </source>
</evidence>
<reference evidence="7" key="1">
    <citation type="journal article" date="2019" name="Int. J. Syst. Evol. Microbiol.">
        <title>The Global Catalogue of Microorganisms (GCM) 10K type strain sequencing project: providing services to taxonomists for standard genome sequencing and annotation.</title>
        <authorList>
            <consortium name="The Broad Institute Genomics Platform"/>
            <consortium name="The Broad Institute Genome Sequencing Center for Infectious Disease"/>
            <person name="Wu L."/>
            <person name="Ma J."/>
        </authorList>
    </citation>
    <scope>NUCLEOTIDE SEQUENCE [LARGE SCALE GENOMIC DNA]</scope>
    <source>
        <strain evidence="7">JCM 18303</strain>
    </source>
</reference>
<comment type="caution">
    <text evidence="6">The sequence shown here is derived from an EMBL/GenBank/DDBJ whole genome shotgun (WGS) entry which is preliminary data.</text>
</comment>
<evidence type="ECO:0000313" key="7">
    <source>
        <dbReference type="Proteomes" id="UP001428817"/>
    </source>
</evidence>
<dbReference type="CDD" id="cd08460">
    <property type="entry name" value="PBP2_DntR_like_1"/>
    <property type="match status" value="1"/>
</dbReference>
<dbReference type="InterPro" id="IPR050389">
    <property type="entry name" value="LysR-type_TF"/>
</dbReference>
<dbReference type="Pfam" id="PF03466">
    <property type="entry name" value="LysR_substrate"/>
    <property type="match status" value="1"/>
</dbReference>
<keyword evidence="3" id="KW-0238">DNA-binding</keyword>
<dbReference type="InterPro" id="IPR005119">
    <property type="entry name" value="LysR_subst-bd"/>
</dbReference>
<dbReference type="InterPro" id="IPR000847">
    <property type="entry name" value="LysR_HTH_N"/>
</dbReference>
<evidence type="ECO:0000256" key="4">
    <source>
        <dbReference type="ARBA" id="ARBA00023163"/>
    </source>
</evidence>
<dbReference type="InterPro" id="IPR036390">
    <property type="entry name" value="WH_DNA-bd_sf"/>
</dbReference>
<gene>
    <name evidence="6" type="ORF">GCM10023321_60460</name>
</gene>
<keyword evidence="7" id="KW-1185">Reference proteome</keyword>
<dbReference type="PROSITE" id="PS50931">
    <property type="entry name" value="HTH_LYSR"/>
    <property type="match status" value="1"/>
</dbReference>
<feature type="domain" description="HTH lysR-type" evidence="5">
    <location>
        <begin position="5"/>
        <end position="62"/>
    </location>
</feature>
<dbReference type="RefSeq" id="WP_185059896.1">
    <property type="nucleotide sequence ID" value="NZ_BAABJP010000037.1"/>
</dbReference>
<evidence type="ECO:0000256" key="2">
    <source>
        <dbReference type="ARBA" id="ARBA00023015"/>
    </source>
</evidence>
<dbReference type="Gene3D" id="3.40.190.10">
    <property type="entry name" value="Periplasmic binding protein-like II"/>
    <property type="match status" value="2"/>
</dbReference>
<keyword evidence="2" id="KW-0805">Transcription regulation</keyword>
<sequence>MESKLDLNLLTALHALVEHGSVTGAAEHLHTSPPAMSRTLARLRRALGDPVLVRAGRGMVPTPRAVQLLPRVRALLDEASALFVPAVPVDPAALRREFAVQVGDLVFSGIGPRLLRRVREAAPGVTLRFMAESHEDTPSLRDGSVDLELGRINVREPEIELEPLLTEDGVGVLRAGHPLADGPVDLARFAAADHISVSRRGRLRGPIDELLAGHGLRRRVVACTPTLAGGLFLIGQSDLVGLAPRRLGAAAVRALGLGTFVIPLELPAVEVSMAWHPRHSADPEHAWLREQVRSVVSELI</sequence>
<keyword evidence="4" id="KW-0804">Transcription</keyword>
<accession>A0ABP9QU05</accession>
<dbReference type="PANTHER" id="PTHR30118:SF15">
    <property type="entry name" value="TRANSCRIPTIONAL REGULATORY PROTEIN"/>
    <property type="match status" value="1"/>
</dbReference>
<dbReference type="SUPFAM" id="SSF53850">
    <property type="entry name" value="Periplasmic binding protein-like II"/>
    <property type="match status" value="1"/>
</dbReference>